<evidence type="ECO:0000313" key="1">
    <source>
        <dbReference type="EMBL" id="GLR48345.1"/>
    </source>
</evidence>
<organism evidence="1 2">
    <name type="scientific">Sphingomonas astaxanthinifaciens DSM 22298</name>
    <dbReference type="NCBI Taxonomy" id="1123267"/>
    <lineage>
        <taxon>Bacteria</taxon>
        <taxon>Pseudomonadati</taxon>
        <taxon>Pseudomonadota</taxon>
        <taxon>Alphaproteobacteria</taxon>
        <taxon>Sphingomonadales</taxon>
        <taxon>Sphingomonadaceae</taxon>
        <taxon>Sphingomonas</taxon>
    </lineage>
</organism>
<accession>A0ABQ5Z8M9</accession>
<dbReference type="Gene3D" id="3.50.50.60">
    <property type="entry name" value="FAD/NAD(P)-binding domain"/>
    <property type="match status" value="1"/>
</dbReference>
<evidence type="ECO:0000313" key="2">
    <source>
        <dbReference type="Proteomes" id="UP001156703"/>
    </source>
</evidence>
<dbReference type="SUPFAM" id="SSF51905">
    <property type="entry name" value="FAD/NAD(P)-binding domain"/>
    <property type="match status" value="1"/>
</dbReference>
<dbReference type="InterPro" id="IPR033856">
    <property type="entry name" value="Trp_halogen"/>
</dbReference>
<dbReference type="PIRSF" id="PIRSF011396">
    <property type="entry name" value="Trp_halogenase"/>
    <property type="match status" value="1"/>
</dbReference>
<reference evidence="2" key="1">
    <citation type="journal article" date="2019" name="Int. J. Syst. Evol. Microbiol.">
        <title>The Global Catalogue of Microorganisms (GCM) 10K type strain sequencing project: providing services to taxonomists for standard genome sequencing and annotation.</title>
        <authorList>
            <consortium name="The Broad Institute Genomics Platform"/>
            <consortium name="The Broad Institute Genome Sequencing Center for Infectious Disease"/>
            <person name="Wu L."/>
            <person name="Ma J."/>
        </authorList>
    </citation>
    <scope>NUCLEOTIDE SEQUENCE [LARGE SCALE GENOMIC DNA]</scope>
    <source>
        <strain evidence="2">NBRC 102146</strain>
    </source>
</reference>
<gene>
    <name evidence="1" type="ORF">GCM10007925_20600</name>
</gene>
<keyword evidence="2" id="KW-1185">Reference proteome</keyword>
<proteinExistence type="predicted"/>
<dbReference type="Proteomes" id="UP001156703">
    <property type="component" value="Unassembled WGS sequence"/>
</dbReference>
<dbReference type="EMBL" id="BSOO01000024">
    <property type="protein sequence ID" value="GLR48345.1"/>
    <property type="molecule type" value="Genomic_DNA"/>
</dbReference>
<name>A0ABQ5Z8M9_9SPHN</name>
<dbReference type="PANTHER" id="PTHR43747">
    <property type="entry name" value="FAD-BINDING PROTEIN"/>
    <property type="match status" value="1"/>
</dbReference>
<comment type="caution">
    <text evidence="1">The sequence shown here is derived from an EMBL/GenBank/DDBJ whole genome shotgun (WGS) entry which is preliminary data.</text>
</comment>
<dbReference type="PANTHER" id="PTHR43747:SF4">
    <property type="entry name" value="FLAVIN-DEPENDENT TRYPTOPHAN HALOGENASE"/>
    <property type="match status" value="1"/>
</dbReference>
<dbReference type="InterPro" id="IPR036188">
    <property type="entry name" value="FAD/NAD-bd_sf"/>
</dbReference>
<dbReference type="RefSeq" id="WP_029940809.1">
    <property type="nucleotide sequence ID" value="NZ_BSOO01000024.1"/>
</dbReference>
<dbReference type="InterPro" id="IPR050816">
    <property type="entry name" value="Flavin-dep_Halogenase_NPB"/>
</dbReference>
<dbReference type="InterPro" id="IPR006905">
    <property type="entry name" value="Flavin_halogenase"/>
</dbReference>
<protein>
    <submittedName>
        <fullName evidence="1">Tryptophan halogenase</fullName>
    </submittedName>
</protein>
<dbReference type="Pfam" id="PF04820">
    <property type="entry name" value="Trp_halogenase"/>
    <property type="match status" value="1"/>
</dbReference>
<sequence length="508" mass="55477">MPGAISTFVIAGGGTAGWLSACRLAAWARDDELPVRVILVEDPATPTIGVGEGTWPTMRETLRRIGIDEAEFLVECDASFKQGSLFRGWRRGGDHYLHPFTEPPEAPDARHLLAAWQASGGGDFTPAMTSQDAVVEASLAPRTRAMPPYAGALNYGYHLDAGKFARLLQRHATQRLGVVHRRERIAGVEGTPERIEALVTAGGERIAGDLFVDCTGFAGLLIDRHCGSAWIDRSNLMLNDRALAVQVETAADAPIASATIATAHDAGWFWDIGLPTRRGVGCVYSSAFLDDDGALAVLRRYVAEEVGGAMLSEPRLIRFPTGHRNDFWVGNCIAIGLSAGFIEPLEASAIVLIEASLDMLIEGMPASSAALPAVARRFNETFRARWDSIVEFLKLHYALSERDAPYWQAQRAAQNMPERLAMLLDLWRDQPPSLLDFHRAQEMFPAASYQYVYYGMGGETAGQLPRPDPRLVAQLAALRQKERSLLTSLPGNRAYLDALSSAHQRRSA</sequence>